<keyword evidence="2" id="KW-1185">Reference proteome</keyword>
<comment type="caution">
    <text evidence="1">The sequence shown here is derived from an EMBL/GenBank/DDBJ whole genome shotgun (WGS) entry which is preliminary data.</text>
</comment>
<evidence type="ECO:0000313" key="1">
    <source>
        <dbReference type="EMBL" id="KAG0430831.1"/>
    </source>
</evidence>
<sequence>MVDGAGDELALTGQTGGANTTPEAASEQQIMLLQLQLKIAEAVQERQRMELEIQRLQSQRQAESGEVDSSFAVDAKVDEDRRLKFAGLLKGVLAPMPSQEALVPSWFEDVEATLESYEVPREWWAGLVLPRLSLGLPYWMRSTTHPVASSALDYGPDGQALARERLIRTAVWHVPATHDTAGCMRATRST</sequence>
<dbReference type="Proteomes" id="UP000805193">
    <property type="component" value="Unassembled WGS sequence"/>
</dbReference>
<gene>
    <name evidence="1" type="ORF">HPB47_022349</name>
</gene>
<dbReference type="EMBL" id="JABSTQ010009285">
    <property type="protein sequence ID" value="KAG0430831.1"/>
    <property type="molecule type" value="Genomic_DNA"/>
</dbReference>
<accession>A0AC60QDA6</accession>
<protein>
    <submittedName>
        <fullName evidence="1">Uncharacterized protein</fullName>
    </submittedName>
</protein>
<organism evidence="1 2">
    <name type="scientific">Ixodes persulcatus</name>
    <name type="common">Taiga tick</name>
    <dbReference type="NCBI Taxonomy" id="34615"/>
    <lineage>
        <taxon>Eukaryota</taxon>
        <taxon>Metazoa</taxon>
        <taxon>Ecdysozoa</taxon>
        <taxon>Arthropoda</taxon>
        <taxon>Chelicerata</taxon>
        <taxon>Arachnida</taxon>
        <taxon>Acari</taxon>
        <taxon>Parasitiformes</taxon>
        <taxon>Ixodida</taxon>
        <taxon>Ixodoidea</taxon>
        <taxon>Ixodidae</taxon>
        <taxon>Ixodinae</taxon>
        <taxon>Ixodes</taxon>
    </lineage>
</organism>
<evidence type="ECO:0000313" key="2">
    <source>
        <dbReference type="Proteomes" id="UP000805193"/>
    </source>
</evidence>
<name>A0AC60QDA6_IXOPE</name>
<proteinExistence type="predicted"/>
<reference evidence="1 2" key="1">
    <citation type="journal article" date="2020" name="Cell">
        <title>Large-Scale Comparative Analyses of Tick Genomes Elucidate Their Genetic Diversity and Vector Capacities.</title>
        <authorList>
            <consortium name="Tick Genome and Microbiome Consortium (TIGMIC)"/>
            <person name="Jia N."/>
            <person name="Wang J."/>
            <person name="Shi W."/>
            <person name="Du L."/>
            <person name="Sun Y."/>
            <person name="Zhan W."/>
            <person name="Jiang J.F."/>
            <person name="Wang Q."/>
            <person name="Zhang B."/>
            <person name="Ji P."/>
            <person name="Bell-Sakyi L."/>
            <person name="Cui X.M."/>
            <person name="Yuan T.T."/>
            <person name="Jiang B.G."/>
            <person name="Yang W.F."/>
            <person name="Lam T.T."/>
            <person name="Chang Q.C."/>
            <person name="Ding S.J."/>
            <person name="Wang X.J."/>
            <person name="Zhu J.G."/>
            <person name="Ruan X.D."/>
            <person name="Zhao L."/>
            <person name="Wei J.T."/>
            <person name="Ye R.Z."/>
            <person name="Que T.C."/>
            <person name="Du C.H."/>
            <person name="Zhou Y.H."/>
            <person name="Cheng J.X."/>
            <person name="Dai P.F."/>
            <person name="Guo W.B."/>
            <person name="Han X.H."/>
            <person name="Huang E.J."/>
            <person name="Li L.F."/>
            <person name="Wei W."/>
            <person name="Gao Y.C."/>
            <person name="Liu J.Z."/>
            <person name="Shao H.Z."/>
            <person name="Wang X."/>
            <person name="Wang C.C."/>
            <person name="Yang T.C."/>
            <person name="Huo Q.B."/>
            <person name="Li W."/>
            <person name="Chen H.Y."/>
            <person name="Chen S.E."/>
            <person name="Zhou L.G."/>
            <person name="Ni X.B."/>
            <person name="Tian J.H."/>
            <person name="Sheng Y."/>
            <person name="Liu T."/>
            <person name="Pan Y.S."/>
            <person name="Xia L.Y."/>
            <person name="Li J."/>
            <person name="Zhao F."/>
            <person name="Cao W.C."/>
        </authorList>
    </citation>
    <scope>NUCLEOTIDE SEQUENCE [LARGE SCALE GENOMIC DNA]</scope>
    <source>
        <strain evidence="1">Iper-2018</strain>
    </source>
</reference>